<feature type="transmembrane region" description="Helical" evidence="6">
    <location>
        <begin position="335"/>
        <end position="355"/>
    </location>
</feature>
<keyword evidence="9" id="KW-1185">Reference proteome</keyword>
<evidence type="ECO:0000256" key="3">
    <source>
        <dbReference type="ARBA" id="ARBA00022692"/>
    </source>
</evidence>
<evidence type="ECO:0000256" key="2">
    <source>
        <dbReference type="ARBA" id="ARBA00022475"/>
    </source>
</evidence>
<feature type="domain" description="ABC-2 type transporter transmembrane" evidence="7">
    <location>
        <begin position="19"/>
        <end position="409"/>
    </location>
</feature>
<dbReference type="PANTHER" id="PTHR30294:SF29">
    <property type="entry name" value="MULTIDRUG ABC TRANSPORTER PERMEASE YBHS-RELATED"/>
    <property type="match status" value="1"/>
</dbReference>
<dbReference type="EMBL" id="JAZHYP010000008">
    <property type="protein sequence ID" value="MEN3324866.1"/>
    <property type="molecule type" value="Genomic_DNA"/>
</dbReference>
<keyword evidence="5 6" id="KW-0472">Membrane</keyword>
<evidence type="ECO:0000313" key="8">
    <source>
        <dbReference type="EMBL" id="MEN3324866.1"/>
    </source>
</evidence>
<dbReference type="InterPro" id="IPR013525">
    <property type="entry name" value="ABC2_TM"/>
</dbReference>
<dbReference type="InterPro" id="IPR051449">
    <property type="entry name" value="ABC-2_transporter_component"/>
</dbReference>
<dbReference type="PANTHER" id="PTHR30294">
    <property type="entry name" value="MEMBRANE COMPONENT OF ABC TRANSPORTER YHHJ-RELATED"/>
    <property type="match status" value="1"/>
</dbReference>
<feature type="transmembrane region" description="Helical" evidence="6">
    <location>
        <begin position="242"/>
        <end position="262"/>
    </location>
</feature>
<protein>
    <submittedName>
        <fullName evidence="8">ABC transporter permease</fullName>
    </submittedName>
</protein>
<organism evidence="8 9">
    <name type="scientific">Mariniflexile soesokkakense</name>
    <dbReference type="NCBI Taxonomy" id="1343160"/>
    <lineage>
        <taxon>Bacteria</taxon>
        <taxon>Pseudomonadati</taxon>
        <taxon>Bacteroidota</taxon>
        <taxon>Flavobacteriia</taxon>
        <taxon>Flavobacteriales</taxon>
        <taxon>Flavobacteriaceae</taxon>
        <taxon>Mariniflexile</taxon>
    </lineage>
</organism>
<keyword evidence="4 6" id="KW-1133">Transmembrane helix</keyword>
<feature type="transmembrane region" description="Helical" evidence="6">
    <location>
        <begin position="21"/>
        <end position="42"/>
    </location>
</feature>
<feature type="transmembrane region" description="Helical" evidence="6">
    <location>
        <begin position="291"/>
        <end position="315"/>
    </location>
</feature>
<comment type="caution">
    <text evidence="8">The sequence shown here is derived from an EMBL/GenBank/DDBJ whole genome shotgun (WGS) entry which is preliminary data.</text>
</comment>
<dbReference type="Pfam" id="PF12698">
    <property type="entry name" value="ABC2_membrane_3"/>
    <property type="match status" value="1"/>
</dbReference>
<evidence type="ECO:0000313" key="9">
    <source>
        <dbReference type="Proteomes" id="UP001416393"/>
    </source>
</evidence>
<keyword evidence="2" id="KW-1003">Cell membrane</keyword>
<dbReference type="Gene3D" id="3.40.190.10">
    <property type="entry name" value="Periplasmic binding protein-like II"/>
    <property type="match status" value="1"/>
</dbReference>
<dbReference type="RefSeq" id="WP_346242662.1">
    <property type="nucleotide sequence ID" value="NZ_JAZHYP010000008.1"/>
</dbReference>
<comment type="subcellular location">
    <subcellularLocation>
        <location evidence="1">Cell membrane</location>
        <topology evidence="1">Multi-pass membrane protein</topology>
    </subcellularLocation>
</comment>
<feature type="transmembrane region" description="Helical" evidence="6">
    <location>
        <begin position="362"/>
        <end position="381"/>
    </location>
</feature>
<reference evidence="8 9" key="1">
    <citation type="submission" date="2024-01" db="EMBL/GenBank/DDBJ databases">
        <title>Mariniflexile litorale sp. nov., isolated from the shallow sediments of the Sea of Japan.</title>
        <authorList>
            <person name="Romanenko L."/>
            <person name="Bystritskaya E."/>
            <person name="Isaeva M."/>
        </authorList>
    </citation>
    <scope>NUCLEOTIDE SEQUENCE [LARGE SCALE GENOMIC DNA]</scope>
    <source>
        <strain evidence="8 9">KCTC 32427</strain>
    </source>
</reference>
<feature type="transmembrane region" description="Helical" evidence="6">
    <location>
        <begin position="180"/>
        <end position="201"/>
    </location>
</feature>
<evidence type="ECO:0000256" key="6">
    <source>
        <dbReference type="SAM" id="Phobius"/>
    </source>
</evidence>
<evidence type="ECO:0000256" key="5">
    <source>
        <dbReference type="ARBA" id="ARBA00023136"/>
    </source>
</evidence>
<feature type="transmembrane region" description="Helical" evidence="6">
    <location>
        <begin position="387"/>
        <end position="409"/>
    </location>
</feature>
<dbReference type="Proteomes" id="UP001416393">
    <property type="component" value="Unassembled WGS sequence"/>
</dbReference>
<keyword evidence="3 6" id="KW-0812">Transmembrane</keyword>
<proteinExistence type="predicted"/>
<evidence type="ECO:0000256" key="4">
    <source>
        <dbReference type="ARBA" id="ARBA00022989"/>
    </source>
</evidence>
<evidence type="ECO:0000256" key="1">
    <source>
        <dbReference type="ARBA" id="ARBA00004651"/>
    </source>
</evidence>
<dbReference type="SUPFAM" id="SSF53850">
    <property type="entry name" value="Periplasmic binding protein-like II"/>
    <property type="match status" value="1"/>
</dbReference>
<gene>
    <name evidence="8" type="ORF">VP395_14095</name>
</gene>
<evidence type="ECO:0000259" key="7">
    <source>
        <dbReference type="Pfam" id="PF12698"/>
    </source>
</evidence>
<accession>A0ABV0AE96</accession>
<sequence length="434" mass="48681">MNHLPLIIKREYLTKVKNKSFVVMTILSPLIMIVLILVVAYLSQLNNDKVRVITVLDESGFVKDIFENTEHTTYHVLENMSLKDAKKLTEETGSVGLLYVDKPSSIDDVSNHIKFYSEESPSLSLISDLENKLEYQLTDIKLQENGVDVAMINASKINISIAQESFAGEKTSKIDSVMKLAFGGAAGYLLFMFIIIYGNMIMRSVIEEKTSRIIEVIISSVKPIQLMLGKIIGTSLAGITQFVIWLIIGGVLLSIVSFFFGVNLQTPQQDMVEQAMTNPELNMQVQDVINAFYNLPLANLIIAFVLFFIGGYLLYSSFYAAIGAAVDNETDTQQFMLPIIMPLILAVYIGIFTVVEDPHGTISVVFSFIPLTSPVVMLMRIPFGVPLWQQLVSLLILIATFIFTVWFAAKIYRVGILMYGKKPSYKELVKWIKY</sequence>
<name>A0ABV0AE96_9FLAO</name>